<keyword evidence="3 7" id="KW-0812">Transmembrane</keyword>
<evidence type="ECO:0000256" key="3">
    <source>
        <dbReference type="ARBA" id="ARBA00022692"/>
    </source>
</evidence>
<keyword evidence="2" id="KW-0813">Transport</keyword>
<dbReference type="AlphaFoldDB" id="A0A926E1D3"/>
<keyword evidence="5 7" id="KW-1133">Transmembrane helix</keyword>
<evidence type="ECO:0000256" key="1">
    <source>
        <dbReference type="ARBA" id="ARBA00004127"/>
    </source>
</evidence>
<protein>
    <recommendedName>
        <fullName evidence="10">Electron transport complex protein RnfA</fullName>
    </recommendedName>
</protein>
<evidence type="ECO:0000313" key="9">
    <source>
        <dbReference type="Proteomes" id="UP000653127"/>
    </source>
</evidence>
<keyword evidence="4" id="KW-1278">Translocase</keyword>
<feature type="transmembrane region" description="Helical" evidence="7">
    <location>
        <begin position="133"/>
        <end position="155"/>
    </location>
</feature>
<feature type="transmembrane region" description="Helical" evidence="7">
    <location>
        <begin position="41"/>
        <end position="62"/>
    </location>
</feature>
<evidence type="ECO:0000256" key="6">
    <source>
        <dbReference type="ARBA" id="ARBA00023136"/>
    </source>
</evidence>
<evidence type="ECO:0000256" key="5">
    <source>
        <dbReference type="ARBA" id="ARBA00022989"/>
    </source>
</evidence>
<comment type="subcellular location">
    <subcellularLocation>
        <location evidence="1">Endomembrane system</location>
        <topology evidence="1">Multi-pass membrane protein</topology>
    </subcellularLocation>
</comment>
<comment type="caution">
    <text evidence="8">The sequence shown here is derived from an EMBL/GenBank/DDBJ whole genome shotgun (WGS) entry which is preliminary data.</text>
</comment>
<dbReference type="GO" id="GO:0005886">
    <property type="term" value="C:plasma membrane"/>
    <property type="evidence" value="ECO:0007669"/>
    <property type="project" value="TreeGrafter"/>
</dbReference>
<evidence type="ECO:0000256" key="7">
    <source>
        <dbReference type="SAM" id="Phobius"/>
    </source>
</evidence>
<proteinExistence type="predicted"/>
<accession>A0A926E1D3</accession>
<reference evidence="8" key="1">
    <citation type="submission" date="2020-08" db="EMBL/GenBank/DDBJ databases">
        <title>Genome public.</title>
        <authorList>
            <person name="Liu C."/>
            <person name="Sun Q."/>
        </authorList>
    </citation>
    <scope>NUCLEOTIDE SEQUENCE</scope>
    <source>
        <strain evidence="8">NSJ-31</strain>
    </source>
</reference>
<evidence type="ECO:0000256" key="4">
    <source>
        <dbReference type="ARBA" id="ARBA00022967"/>
    </source>
</evidence>
<feature type="transmembrane region" description="Helical" evidence="7">
    <location>
        <begin position="106"/>
        <end position="127"/>
    </location>
</feature>
<feature type="transmembrane region" description="Helical" evidence="7">
    <location>
        <begin position="176"/>
        <end position="195"/>
    </location>
</feature>
<name>A0A926E1D3_9FIRM</name>
<dbReference type="Pfam" id="PF02508">
    <property type="entry name" value="Rnf-Nqr"/>
    <property type="match status" value="1"/>
</dbReference>
<feature type="transmembrane region" description="Helical" evidence="7">
    <location>
        <begin position="6"/>
        <end position="29"/>
    </location>
</feature>
<sequence length="197" mass="21535">MKFFVEFTSLAMTAIFLENVIFSRALGASRMLDVLKRGKNMVSFGLLLTVMTTLAAAVTYPISLMLRETGVGVYYRPFFFVIAITAVYLLVYLGTAKLLPALHKRLGASITFATFNCALLGSVFLAADQSYSFARTLGFGFGSGLGFTLATLLVAEGKRRLMLSDVPKSFRGFPIMLMYLGMVALAMYGLVGHQLPF</sequence>
<dbReference type="PIRSF" id="PIRSF006102">
    <property type="entry name" value="NQR_DE"/>
    <property type="match status" value="1"/>
</dbReference>
<keyword evidence="9" id="KW-1185">Reference proteome</keyword>
<organism evidence="8 9">
    <name type="scientific">Ligaoa zhengdingensis</name>
    <dbReference type="NCBI Taxonomy" id="2763658"/>
    <lineage>
        <taxon>Bacteria</taxon>
        <taxon>Bacillati</taxon>
        <taxon>Bacillota</taxon>
        <taxon>Clostridia</taxon>
        <taxon>Eubacteriales</taxon>
        <taxon>Oscillospiraceae</taxon>
        <taxon>Ligaoa</taxon>
    </lineage>
</organism>
<dbReference type="InterPro" id="IPR003667">
    <property type="entry name" value="NqrDE/RnfAE"/>
</dbReference>
<evidence type="ECO:0008006" key="10">
    <source>
        <dbReference type="Google" id="ProtNLM"/>
    </source>
</evidence>
<dbReference type="GO" id="GO:0012505">
    <property type="term" value="C:endomembrane system"/>
    <property type="evidence" value="ECO:0007669"/>
    <property type="project" value="UniProtKB-SubCell"/>
</dbReference>
<dbReference type="PANTHER" id="PTHR30335">
    <property type="entry name" value="INTEGRAL MEMBRANE PROTEIN OF SOXR-REDUCING COMPLEX"/>
    <property type="match status" value="1"/>
</dbReference>
<evidence type="ECO:0000256" key="2">
    <source>
        <dbReference type="ARBA" id="ARBA00022448"/>
    </source>
</evidence>
<dbReference type="Proteomes" id="UP000653127">
    <property type="component" value="Unassembled WGS sequence"/>
</dbReference>
<dbReference type="EMBL" id="JACRST010000026">
    <property type="protein sequence ID" value="MBC8547587.1"/>
    <property type="molecule type" value="Genomic_DNA"/>
</dbReference>
<keyword evidence="6 7" id="KW-0472">Membrane</keyword>
<feature type="transmembrane region" description="Helical" evidence="7">
    <location>
        <begin position="74"/>
        <end position="94"/>
    </location>
</feature>
<dbReference type="RefSeq" id="WP_249283629.1">
    <property type="nucleotide sequence ID" value="NZ_JACRST010000026.1"/>
</dbReference>
<dbReference type="InterPro" id="IPR050133">
    <property type="entry name" value="NqrDE/RnfAE_oxidrdctase"/>
</dbReference>
<gene>
    <name evidence="8" type="ORF">H8711_11695</name>
</gene>
<evidence type="ECO:0000313" key="8">
    <source>
        <dbReference type="EMBL" id="MBC8547587.1"/>
    </source>
</evidence>
<dbReference type="PANTHER" id="PTHR30335:SF0">
    <property type="entry name" value="ION-TRANSLOCATING OXIDOREDUCTASE COMPLEX SUBUNIT A"/>
    <property type="match status" value="1"/>
</dbReference>